<organism evidence="4 5">
    <name type="scientific">Sorghum bicolor</name>
    <name type="common">Sorghum</name>
    <name type="synonym">Sorghum vulgare</name>
    <dbReference type="NCBI Taxonomy" id="4558"/>
    <lineage>
        <taxon>Eukaryota</taxon>
        <taxon>Viridiplantae</taxon>
        <taxon>Streptophyta</taxon>
        <taxon>Embryophyta</taxon>
        <taxon>Tracheophyta</taxon>
        <taxon>Spermatophyta</taxon>
        <taxon>Magnoliopsida</taxon>
        <taxon>Liliopsida</taxon>
        <taxon>Poales</taxon>
        <taxon>Poaceae</taxon>
        <taxon>PACMAD clade</taxon>
        <taxon>Panicoideae</taxon>
        <taxon>Andropogonodae</taxon>
        <taxon>Andropogoneae</taxon>
        <taxon>Sorghinae</taxon>
        <taxon>Sorghum</taxon>
    </lineage>
</organism>
<reference evidence="4" key="1">
    <citation type="journal article" date="2019" name="BMC Genomics">
        <title>A new reference genome for Sorghum bicolor reveals high levels of sequence similarity between sweet and grain genotypes: implications for the genetics of sugar metabolism.</title>
        <authorList>
            <person name="Cooper E.A."/>
            <person name="Brenton Z.W."/>
            <person name="Flinn B.S."/>
            <person name="Jenkins J."/>
            <person name="Shu S."/>
            <person name="Flowers D."/>
            <person name="Luo F."/>
            <person name="Wang Y."/>
            <person name="Xia P."/>
            <person name="Barry K."/>
            <person name="Daum C."/>
            <person name="Lipzen A."/>
            <person name="Yoshinaga Y."/>
            <person name="Schmutz J."/>
            <person name="Saski C."/>
            <person name="Vermerris W."/>
            <person name="Kresovich S."/>
        </authorList>
    </citation>
    <scope>NUCLEOTIDE SEQUENCE</scope>
</reference>
<gene>
    <name evidence="4" type="ORF">BDA96_06G161200</name>
</gene>
<dbReference type="InterPro" id="IPR001360">
    <property type="entry name" value="Glyco_hydro_1"/>
</dbReference>
<evidence type="ECO:0000256" key="3">
    <source>
        <dbReference type="SAM" id="MobiDB-lite"/>
    </source>
</evidence>
<evidence type="ECO:0000256" key="1">
    <source>
        <dbReference type="ARBA" id="ARBA00010838"/>
    </source>
</evidence>
<dbReference type="EMBL" id="CM027685">
    <property type="protein sequence ID" value="KAG0526621.1"/>
    <property type="molecule type" value="Genomic_DNA"/>
</dbReference>
<dbReference type="PANTHER" id="PTHR10353:SF184">
    <property type="entry name" value="4-HYDROXY-7-METHOXY-3-OXO-3,4-DIHYDRO-2H-1,4-BENZOXAZIN-2-YL GLUCOSIDEBETA-D-GLUCOSIDASE"/>
    <property type="match status" value="1"/>
</dbReference>
<dbReference type="GO" id="GO:0005975">
    <property type="term" value="P:carbohydrate metabolic process"/>
    <property type="evidence" value="ECO:0007669"/>
    <property type="project" value="InterPro"/>
</dbReference>
<dbReference type="PANTHER" id="PTHR10353">
    <property type="entry name" value="GLYCOSYL HYDROLASE"/>
    <property type="match status" value="1"/>
</dbReference>
<dbReference type="Gene3D" id="3.20.20.80">
    <property type="entry name" value="Glycosidases"/>
    <property type="match status" value="1"/>
</dbReference>
<accession>A0A921QRR6</accession>
<evidence type="ECO:0008006" key="6">
    <source>
        <dbReference type="Google" id="ProtNLM"/>
    </source>
</evidence>
<comment type="similarity">
    <text evidence="1 2">Belongs to the glycosyl hydrolase 1 family.</text>
</comment>
<name>A0A921QRR6_SORBI</name>
<dbReference type="SUPFAM" id="SSF51445">
    <property type="entry name" value="(Trans)glycosidases"/>
    <property type="match status" value="1"/>
</dbReference>
<dbReference type="Proteomes" id="UP000807115">
    <property type="component" value="Chromosome 6"/>
</dbReference>
<reference evidence="4" key="2">
    <citation type="submission" date="2020-10" db="EMBL/GenBank/DDBJ databases">
        <authorList>
            <person name="Cooper E.A."/>
            <person name="Brenton Z.W."/>
            <person name="Flinn B.S."/>
            <person name="Jenkins J."/>
            <person name="Shu S."/>
            <person name="Flowers D."/>
            <person name="Luo F."/>
            <person name="Wang Y."/>
            <person name="Xia P."/>
            <person name="Barry K."/>
            <person name="Daum C."/>
            <person name="Lipzen A."/>
            <person name="Yoshinaga Y."/>
            <person name="Schmutz J."/>
            <person name="Saski C."/>
            <person name="Vermerris W."/>
            <person name="Kresovich S."/>
        </authorList>
    </citation>
    <scope>NUCLEOTIDE SEQUENCE</scope>
</reference>
<sequence length="368" mass="41550">MEDIELIHSLGVNSYRFSIAWARILPKGRFGHVNPDGVAFYNALIDALLQRGIEPFVTISHYDIPYELEKRYGGWLSPKIRRDFGYLADVCFRMFGDRVKFWITFNEPNIFAKLSYIYGRYPPGHCSRPFGNCTSGNSSTEPYIVGHNMVLSHANVVSIYKEKYQGKQGGYIGITVLSRWYEPFRNIPTDILAVDRGLSFGAPWFLDPIILGDYPSPMRKMLGPNLPEFTSKQKKILQASKLDFIGLNHYSTSYLKDCISSSPCELDPFDGDAQISTSIDRDGILIGERTGSPYLNVVLYGMEKVVMYFKRRYNNTPMYITENGKGLMCVATSCGLFSTTSSGTLGTHKDLGSTMSTSRHKNEPQNYP</sequence>
<dbReference type="GO" id="GO:0008422">
    <property type="term" value="F:beta-glucosidase activity"/>
    <property type="evidence" value="ECO:0007669"/>
    <property type="project" value="UniProtKB-ARBA"/>
</dbReference>
<evidence type="ECO:0000313" key="4">
    <source>
        <dbReference type="EMBL" id="KAG0526621.1"/>
    </source>
</evidence>
<feature type="region of interest" description="Disordered" evidence="3">
    <location>
        <begin position="348"/>
        <end position="368"/>
    </location>
</feature>
<evidence type="ECO:0000313" key="5">
    <source>
        <dbReference type="Proteomes" id="UP000807115"/>
    </source>
</evidence>
<dbReference type="InterPro" id="IPR017853">
    <property type="entry name" value="GH"/>
</dbReference>
<dbReference type="Pfam" id="PF00232">
    <property type="entry name" value="Glyco_hydro_1"/>
    <property type="match status" value="1"/>
</dbReference>
<protein>
    <recommendedName>
        <fullName evidence="6">4-hydroxy-7-methoxy-3-oxo-3,4-dihydro-2H-1,4-benzoxazin-2-yl glucosidebeta-D-glucosidase</fullName>
    </recommendedName>
</protein>
<evidence type="ECO:0000256" key="2">
    <source>
        <dbReference type="RuleBase" id="RU003690"/>
    </source>
</evidence>
<dbReference type="AlphaFoldDB" id="A0A921QRR6"/>
<comment type="caution">
    <text evidence="4">The sequence shown here is derived from an EMBL/GenBank/DDBJ whole genome shotgun (WGS) entry which is preliminary data.</text>
</comment>
<proteinExistence type="inferred from homology"/>